<dbReference type="RefSeq" id="WP_101879995.1">
    <property type="nucleotide sequence ID" value="NZ_JAPRAU010000020.1"/>
</dbReference>
<sequence length="167" mass="19779">MDVNSLAHTKWECKYHIVFVPKYRRQVIYKKIRKDVGMILGTLCRRKGVEIIEAECCPDHIHMLVRIPPKYSVSEIVGYLKGKSSLMIFEKHANLKYKYGNRHFWCRGYYVDTVGKNTAAIKEYIQKQLKDDLEYDQMTLVEYIDPFTGEPGMWCSWQIFSAPSWRK</sequence>
<organism evidence="2 3">
    <name type="scientific">Mediterraneibacter gnavus</name>
    <name type="common">Ruminococcus gnavus</name>
    <dbReference type="NCBI Taxonomy" id="33038"/>
    <lineage>
        <taxon>Bacteria</taxon>
        <taxon>Bacillati</taxon>
        <taxon>Bacillota</taxon>
        <taxon>Clostridia</taxon>
        <taxon>Lachnospirales</taxon>
        <taxon>Lachnospiraceae</taxon>
        <taxon>Mediterraneibacter</taxon>
    </lineage>
</organism>
<name>A0A2N5NG46_MEDGN</name>
<dbReference type="Pfam" id="PF01797">
    <property type="entry name" value="Y1_Tnp"/>
    <property type="match status" value="1"/>
</dbReference>
<accession>A0A2N5NG46</accession>
<dbReference type="InterPro" id="IPR036515">
    <property type="entry name" value="Transposase_17_sf"/>
</dbReference>
<dbReference type="SUPFAM" id="SSF143422">
    <property type="entry name" value="Transposase IS200-like"/>
    <property type="match status" value="1"/>
</dbReference>
<dbReference type="PANTHER" id="PTHR33360:SF2">
    <property type="entry name" value="TRANSPOSASE FOR INSERTION SEQUENCE ELEMENT IS200"/>
    <property type="match status" value="1"/>
</dbReference>
<dbReference type="InterPro" id="IPR002686">
    <property type="entry name" value="Transposase_17"/>
</dbReference>
<proteinExistence type="predicted"/>
<dbReference type="SMART" id="SM01321">
    <property type="entry name" value="Y1_Tnp"/>
    <property type="match status" value="1"/>
</dbReference>
<evidence type="ECO:0000313" key="3">
    <source>
        <dbReference type="Proteomes" id="UP000234849"/>
    </source>
</evidence>
<comment type="caution">
    <text evidence="2">The sequence shown here is derived from an EMBL/GenBank/DDBJ whole genome shotgun (WGS) entry which is preliminary data.</text>
</comment>
<dbReference type="GO" id="GO:0004803">
    <property type="term" value="F:transposase activity"/>
    <property type="evidence" value="ECO:0007669"/>
    <property type="project" value="InterPro"/>
</dbReference>
<dbReference type="Proteomes" id="UP000234849">
    <property type="component" value="Unassembled WGS sequence"/>
</dbReference>
<protein>
    <submittedName>
        <fullName evidence="2">IS200/IS605 family transposase</fullName>
    </submittedName>
</protein>
<dbReference type="AlphaFoldDB" id="A0A2N5NG46"/>
<dbReference type="PANTHER" id="PTHR33360">
    <property type="entry name" value="TRANSPOSASE FOR INSERTION SEQUENCE ELEMENT IS200"/>
    <property type="match status" value="1"/>
</dbReference>
<evidence type="ECO:0000313" key="2">
    <source>
        <dbReference type="EMBL" id="PLT53666.1"/>
    </source>
</evidence>
<dbReference type="NCBIfam" id="NF033573">
    <property type="entry name" value="transpos_IS200"/>
    <property type="match status" value="1"/>
</dbReference>
<dbReference type="Gene3D" id="3.30.70.1290">
    <property type="entry name" value="Transposase IS200-like"/>
    <property type="match status" value="1"/>
</dbReference>
<dbReference type="EMBL" id="NIHM01000017">
    <property type="protein sequence ID" value="PLT53666.1"/>
    <property type="molecule type" value="Genomic_DNA"/>
</dbReference>
<evidence type="ECO:0000259" key="1">
    <source>
        <dbReference type="SMART" id="SM01321"/>
    </source>
</evidence>
<gene>
    <name evidence="2" type="ORF">CDL18_11780</name>
</gene>
<feature type="domain" description="Transposase IS200-like" evidence="1">
    <location>
        <begin position="10"/>
        <end position="128"/>
    </location>
</feature>
<reference evidence="2 3" key="1">
    <citation type="journal article" date="2017" name="Genome Med.">
        <title>A novel Ruminococcus gnavus clade enriched in inflammatory bowel disease patients.</title>
        <authorList>
            <person name="Hall A.B."/>
            <person name="Yassour M."/>
            <person name="Sauk J."/>
            <person name="Garner A."/>
            <person name="Jiang X."/>
            <person name="Arthur T."/>
            <person name="Lagoudas G.K."/>
            <person name="Vatanen T."/>
            <person name="Fornelos N."/>
            <person name="Wilson R."/>
            <person name="Bertha M."/>
            <person name="Cohen M."/>
            <person name="Garber J."/>
            <person name="Khalili H."/>
            <person name="Gevers D."/>
            <person name="Ananthakrishnan A.N."/>
            <person name="Kugathasan S."/>
            <person name="Lander E.S."/>
            <person name="Blainey P."/>
            <person name="Vlamakis H."/>
            <person name="Xavier R.J."/>
            <person name="Huttenhower C."/>
        </authorList>
    </citation>
    <scope>NUCLEOTIDE SEQUENCE [LARGE SCALE GENOMIC DNA]</scope>
    <source>
        <strain evidence="2 3">RJX1118</strain>
    </source>
</reference>
<dbReference type="GO" id="GO:0006313">
    <property type="term" value="P:DNA transposition"/>
    <property type="evidence" value="ECO:0007669"/>
    <property type="project" value="InterPro"/>
</dbReference>
<dbReference type="GO" id="GO:0003677">
    <property type="term" value="F:DNA binding"/>
    <property type="evidence" value="ECO:0007669"/>
    <property type="project" value="InterPro"/>
</dbReference>